<dbReference type="EMBL" id="CP017599">
    <property type="protein sequence ID" value="AOX00866.1"/>
    <property type="molecule type" value="Genomic_DNA"/>
</dbReference>
<dbReference type="OrthoDB" id="1491115at2"/>
<name>A0A1D8TTS7_9CYAN</name>
<evidence type="ECO:0008006" key="4">
    <source>
        <dbReference type="Google" id="ProtNLM"/>
    </source>
</evidence>
<dbReference type="KEGG" id="mpro:BJP34_16710"/>
<dbReference type="PANTHER" id="PTHR39441">
    <property type="entry name" value="DUF2252 DOMAIN-CONTAINING PROTEIN"/>
    <property type="match status" value="1"/>
</dbReference>
<organism evidence="2 3">
    <name type="scientific">Moorena producens PAL-8-15-08-1</name>
    <dbReference type="NCBI Taxonomy" id="1458985"/>
    <lineage>
        <taxon>Bacteria</taxon>
        <taxon>Bacillati</taxon>
        <taxon>Cyanobacteriota</taxon>
        <taxon>Cyanophyceae</taxon>
        <taxon>Coleofasciculales</taxon>
        <taxon>Coleofasciculaceae</taxon>
        <taxon>Moorena</taxon>
    </lineage>
</organism>
<reference evidence="3" key="1">
    <citation type="submission" date="2016-10" db="EMBL/GenBank/DDBJ databases">
        <title>Comparative genomics uncovers the prolific and rare metabolic potential of the cyanobacterial genus Moorea.</title>
        <authorList>
            <person name="Leao T."/>
            <person name="Castelao G."/>
            <person name="Korobeynikov A."/>
            <person name="Monroe E.A."/>
            <person name="Podell S."/>
            <person name="Glukhov E."/>
            <person name="Allen E."/>
            <person name="Gerwick W.H."/>
            <person name="Gerwick L."/>
        </authorList>
    </citation>
    <scope>NUCLEOTIDE SEQUENCE [LARGE SCALE GENOMIC DNA]</scope>
    <source>
        <strain evidence="3">PAL-8-15-08-1</strain>
    </source>
</reference>
<keyword evidence="1" id="KW-0732">Signal</keyword>
<dbReference type="Proteomes" id="UP000177870">
    <property type="component" value="Chromosome"/>
</dbReference>
<dbReference type="STRING" id="1458985.BJP34_16710"/>
<proteinExistence type="predicted"/>
<evidence type="ECO:0000313" key="2">
    <source>
        <dbReference type="EMBL" id="AOX00866.1"/>
    </source>
</evidence>
<dbReference type="InterPro" id="IPR018721">
    <property type="entry name" value="DUF2252"/>
</dbReference>
<protein>
    <recommendedName>
        <fullName evidence="4">DUF2252 domain-containing protein</fullName>
    </recommendedName>
</protein>
<dbReference type="AlphaFoldDB" id="A0A1D8TTS7"/>
<dbReference type="Pfam" id="PF10009">
    <property type="entry name" value="DUF2252"/>
    <property type="match status" value="1"/>
</dbReference>
<feature type="chain" id="PRO_5009438845" description="DUF2252 domain-containing protein" evidence="1">
    <location>
        <begin position="26"/>
        <end position="472"/>
    </location>
</feature>
<feature type="signal peptide" evidence="1">
    <location>
        <begin position="1"/>
        <end position="25"/>
    </location>
</feature>
<evidence type="ECO:0000256" key="1">
    <source>
        <dbReference type="SAM" id="SignalP"/>
    </source>
</evidence>
<accession>A0A1D8TTS7</accession>
<evidence type="ECO:0000313" key="3">
    <source>
        <dbReference type="Proteomes" id="UP000177870"/>
    </source>
</evidence>
<dbReference type="PANTHER" id="PTHR39441:SF1">
    <property type="entry name" value="DUF2252 DOMAIN-CONTAINING PROTEIN"/>
    <property type="match status" value="1"/>
</dbReference>
<gene>
    <name evidence="2" type="ORF">BJP34_16710</name>
</gene>
<sequence length="472" mass="54600">MKTCKQPVYVSAFAILLLVTNVSCSSPDRQDPPMKTKDRATVVVKTIQEANTDISKQDRETKYCKMACSEFVFYRGTNQLFWKDFAENSRLKEFGNAKTKIWLSGDMHAENFGAYENNRGEIVYALDDFDDGIIADYQYDVWRMAASLALVGRQNGLSAEEQNKGIDAFSESYLDTMASYRGNDRELETYFTKDNTYGKLDDFLEEVEASESRQKMLKKWTELDGNQRRFNLSKVKLGKPTASEQQDIQNAIADYKKTLTKKFKYDKYYFRVKDIAQRLLAGTGSLGIPRYYVLIEGETSSQKDDRILDIKFQSSPTAYDYLSQEEREKYDKNFNNEGQRHALAYRALTKHTDNHLGWMKLGDGYYSVRERSPFKETFDTTELTKEKRFVKLAEQWGQVLATAHARADKDFDATLVPYSIDKQVDELTDGRHKEFRQLVREVALTYADQVEKDYGYFLEKLKPNSCSSDNCD</sequence>